<comment type="caution">
    <text evidence="1">The sequence shown here is derived from an EMBL/GenBank/DDBJ whole genome shotgun (WGS) entry which is preliminary data.</text>
</comment>
<dbReference type="AlphaFoldDB" id="A0A7J8C2A6"/>
<keyword evidence="2" id="KW-1185">Reference proteome</keyword>
<accession>A0A7J8C2A6</accession>
<organism evidence="1 2">
    <name type="scientific">Rousettus aegyptiacus</name>
    <name type="common">Egyptian fruit bat</name>
    <name type="synonym">Pteropus aegyptiacus</name>
    <dbReference type="NCBI Taxonomy" id="9407"/>
    <lineage>
        <taxon>Eukaryota</taxon>
        <taxon>Metazoa</taxon>
        <taxon>Chordata</taxon>
        <taxon>Craniata</taxon>
        <taxon>Vertebrata</taxon>
        <taxon>Euteleostomi</taxon>
        <taxon>Mammalia</taxon>
        <taxon>Eutheria</taxon>
        <taxon>Laurasiatheria</taxon>
        <taxon>Chiroptera</taxon>
        <taxon>Yinpterochiroptera</taxon>
        <taxon>Pteropodoidea</taxon>
        <taxon>Pteropodidae</taxon>
        <taxon>Rousettinae</taxon>
        <taxon>Rousettus</taxon>
    </lineage>
</organism>
<protein>
    <submittedName>
        <fullName evidence="1">Uncharacterized protein</fullName>
    </submittedName>
</protein>
<reference evidence="1 2" key="1">
    <citation type="journal article" date="2020" name="Nature">
        <title>Six reference-quality genomes reveal evolution of bat adaptations.</title>
        <authorList>
            <person name="Jebb D."/>
            <person name="Huang Z."/>
            <person name="Pippel M."/>
            <person name="Hughes G.M."/>
            <person name="Lavrichenko K."/>
            <person name="Devanna P."/>
            <person name="Winkler S."/>
            <person name="Jermiin L.S."/>
            <person name="Skirmuntt E.C."/>
            <person name="Katzourakis A."/>
            <person name="Burkitt-Gray L."/>
            <person name="Ray D.A."/>
            <person name="Sullivan K.A.M."/>
            <person name="Roscito J.G."/>
            <person name="Kirilenko B.M."/>
            <person name="Davalos L.M."/>
            <person name="Corthals A.P."/>
            <person name="Power M.L."/>
            <person name="Jones G."/>
            <person name="Ransome R.D."/>
            <person name="Dechmann D.K.N."/>
            <person name="Locatelli A.G."/>
            <person name="Puechmaille S.J."/>
            <person name="Fedrigo O."/>
            <person name="Jarvis E.D."/>
            <person name="Hiller M."/>
            <person name="Vernes S.C."/>
            <person name="Myers E.W."/>
            <person name="Teeling E.C."/>
        </authorList>
    </citation>
    <scope>NUCLEOTIDE SEQUENCE [LARGE SCALE GENOMIC DNA]</scope>
    <source>
        <strain evidence="1">MRouAeg1</strain>
        <tissue evidence="1">Muscle</tissue>
    </source>
</reference>
<evidence type="ECO:0000313" key="2">
    <source>
        <dbReference type="Proteomes" id="UP000593571"/>
    </source>
</evidence>
<proteinExistence type="predicted"/>
<dbReference type="Proteomes" id="UP000593571">
    <property type="component" value="Unassembled WGS sequence"/>
</dbReference>
<name>A0A7J8C2A6_ROUAE</name>
<evidence type="ECO:0000313" key="1">
    <source>
        <dbReference type="EMBL" id="KAF6404982.1"/>
    </source>
</evidence>
<sequence length="170" mass="17800">MILCCGDRPEHCRVVSSNPPASPVICSLLQASSTAPNRHSCDNQTCPQALLKGRAGLPTAETRSLPIGLLLLLRVAEQLSHGGEPHTSVAAKASYICWTPGKTCSEAGPSPRCPPLLLTLLLSSTGLLVLEAKTLFPEQSRSPGFPTGPPLPSALTLHCLPSPHLCVVSL</sequence>
<gene>
    <name evidence="1" type="ORF">HJG63_009311</name>
</gene>
<dbReference type="EMBL" id="JACASE010000015">
    <property type="protein sequence ID" value="KAF6404982.1"/>
    <property type="molecule type" value="Genomic_DNA"/>
</dbReference>